<dbReference type="Pfam" id="PF14661">
    <property type="entry name" value="HAUS6_N"/>
    <property type="match status" value="1"/>
</dbReference>
<dbReference type="InterPro" id="IPR028163">
    <property type="entry name" value="HAUS_6_N"/>
</dbReference>
<feature type="non-terminal residue" evidence="3">
    <location>
        <position position="638"/>
    </location>
</feature>
<evidence type="ECO:0000313" key="3">
    <source>
        <dbReference type="EMBL" id="GFR47775.1"/>
    </source>
</evidence>
<feature type="compositionally biased region" description="Low complexity" evidence="1">
    <location>
        <begin position="293"/>
        <end position="305"/>
    </location>
</feature>
<proteinExistence type="predicted"/>
<dbReference type="GO" id="GO:0070652">
    <property type="term" value="C:HAUS complex"/>
    <property type="evidence" value="ECO:0007669"/>
    <property type="project" value="InterPro"/>
</dbReference>
<name>A0AAD3DTG0_9CHLO</name>
<dbReference type="PANTHER" id="PTHR16151:SF2">
    <property type="entry name" value="HAUS AUGMIN-LIKE COMPLEX SUBUNIT 6"/>
    <property type="match status" value="1"/>
</dbReference>
<dbReference type="Proteomes" id="UP001054857">
    <property type="component" value="Unassembled WGS sequence"/>
</dbReference>
<accession>A0AAD3DTG0</accession>
<dbReference type="AlphaFoldDB" id="A0AAD3DTG0"/>
<keyword evidence="4" id="KW-1185">Reference proteome</keyword>
<feature type="domain" description="HAUS augmin-like complex subunit 6 N-terminal" evidence="2">
    <location>
        <begin position="39"/>
        <end position="149"/>
    </location>
</feature>
<dbReference type="EMBL" id="BMAR01000019">
    <property type="protein sequence ID" value="GFR47775.1"/>
    <property type="molecule type" value="Genomic_DNA"/>
</dbReference>
<evidence type="ECO:0000259" key="2">
    <source>
        <dbReference type="Pfam" id="PF14661"/>
    </source>
</evidence>
<protein>
    <recommendedName>
        <fullName evidence="2">HAUS augmin-like complex subunit 6 N-terminal domain-containing protein</fullName>
    </recommendedName>
</protein>
<sequence>MRASSAAAGKQEIPTLEEQKLYLNLCILGIAGTNLRSEGIELGRTTFRRSNNKALEYVLYRLYSIIEGKNRAQKDLKGMLPVLDKVQQAPFYQRIGDWMMELKKSGRLEPSVILPVSALKTNTSNRLVLLLLELSTIALQHDLEASAPGTVQSLYLPTTNGGSNGSGLLEDTFLPGDVRLAVGVTRAKHACSDFLSLSASESHAFDSMAQLVQTLKRKYYELHAEKRRQDAVLAEASEDVVMSTGAESPLSGPSSPVSSSASVRASSAAQFGGSSAAKSLTSPPSAGAASEHSGQLQQQHSQQSRRTTRSRAQDGQAAVANLLQYLSSLDDYLRIHVELSKALMTDGAEGGSSSSNSSDMGGGSSAGSNATGEDAMFGFSRPLQPQQQVLHPHQIDGAKLAEASAAAAASAAAKQSGRGGVVGDNAQRRPPKHMLTPFAPENLVGAVLSFSSLLSSLAPHVVQLAMAGENAGPPPLLQPPSQPSSHAAHMVHQLQVHDTACKQIAQLSRKFQERAVACEPVLEALRVANLRAQAARCDATGFGAQSHDEYPGLEASHSLPLPDPLGAPARAADPSSCLDSAGPHASATYAGMAASGAWRGAFHSTDGSLLSPLLARVPSAVAAGAGAGIPNSGGAIGT</sequence>
<evidence type="ECO:0000313" key="4">
    <source>
        <dbReference type="Proteomes" id="UP001054857"/>
    </source>
</evidence>
<dbReference type="GO" id="GO:0051225">
    <property type="term" value="P:spindle assembly"/>
    <property type="evidence" value="ECO:0007669"/>
    <property type="project" value="InterPro"/>
</dbReference>
<dbReference type="PANTHER" id="PTHR16151">
    <property type="entry name" value="HAUS AUGMIN-LIKE COMPLEX SUBUNIT 6"/>
    <property type="match status" value="1"/>
</dbReference>
<reference evidence="3 4" key="1">
    <citation type="journal article" date="2021" name="Sci. Rep.">
        <title>Genome sequencing of the multicellular alga Astrephomene provides insights into convergent evolution of germ-soma differentiation.</title>
        <authorList>
            <person name="Yamashita S."/>
            <person name="Yamamoto K."/>
            <person name="Matsuzaki R."/>
            <person name="Suzuki S."/>
            <person name="Yamaguchi H."/>
            <person name="Hirooka S."/>
            <person name="Minakuchi Y."/>
            <person name="Miyagishima S."/>
            <person name="Kawachi M."/>
            <person name="Toyoda A."/>
            <person name="Nozaki H."/>
        </authorList>
    </citation>
    <scope>NUCLEOTIDE SEQUENCE [LARGE SCALE GENOMIC DNA]</scope>
    <source>
        <strain evidence="3 4">NIES-4017</strain>
    </source>
</reference>
<dbReference type="InterPro" id="IPR026797">
    <property type="entry name" value="HAUS_6"/>
</dbReference>
<gene>
    <name evidence="3" type="ORF">Agub_g9543</name>
</gene>
<organism evidence="3 4">
    <name type="scientific">Astrephomene gubernaculifera</name>
    <dbReference type="NCBI Taxonomy" id="47775"/>
    <lineage>
        <taxon>Eukaryota</taxon>
        <taxon>Viridiplantae</taxon>
        <taxon>Chlorophyta</taxon>
        <taxon>core chlorophytes</taxon>
        <taxon>Chlorophyceae</taxon>
        <taxon>CS clade</taxon>
        <taxon>Chlamydomonadales</taxon>
        <taxon>Astrephomenaceae</taxon>
        <taxon>Astrephomene</taxon>
    </lineage>
</organism>
<feature type="region of interest" description="Disordered" evidence="1">
    <location>
        <begin position="274"/>
        <end position="313"/>
    </location>
</feature>
<comment type="caution">
    <text evidence="3">The sequence shown here is derived from an EMBL/GenBank/DDBJ whole genome shotgun (WGS) entry which is preliminary data.</text>
</comment>
<feature type="region of interest" description="Disordered" evidence="1">
    <location>
        <begin position="548"/>
        <end position="578"/>
    </location>
</feature>
<evidence type="ECO:0000256" key="1">
    <source>
        <dbReference type="SAM" id="MobiDB-lite"/>
    </source>
</evidence>
<feature type="region of interest" description="Disordered" evidence="1">
    <location>
        <begin position="346"/>
        <end position="378"/>
    </location>
</feature>
<dbReference type="GO" id="GO:1990498">
    <property type="term" value="C:mitotic spindle microtubule"/>
    <property type="evidence" value="ECO:0007669"/>
    <property type="project" value="TreeGrafter"/>
</dbReference>
<dbReference type="GO" id="GO:0008017">
    <property type="term" value="F:microtubule binding"/>
    <property type="evidence" value="ECO:0007669"/>
    <property type="project" value="TreeGrafter"/>
</dbReference>